<reference evidence="4 5" key="1">
    <citation type="submission" date="2014-06" db="EMBL/GenBank/DDBJ databases">
        <authorList>
            <person name="Swart Estienne"/>
        </authorList>
    </citation>
    <scope>NUCLEOTIDE SEQUENCE [LARGE SCALE GENOMIC DNA]</scope>
    <source>
        <strain evidence="4 5">130c</strain>
    </source>
</reference>
<sequence>MKNSRSYLDDDEEIKSMTESRMSKSDQKGGGSEDGSSEDEEVDISIKQQELIFNPESSLRQWLKKRGKNEFIDFDDEELRQLRDYFNSLDDDGSGSIGVDELEGPLIALGLVENRQQVQDIVDLVDEDGSSMIEFGEFLSIIKGGSNAKEGNDVSGTGAIYQFFKKLTSGQLKLEENPNIPFQLFISGYRRRKILDAMMNKDKNKKDEGDKILNNYKKQITERTAREKVDKGEASGKTTANLTQKFGKRDSASKNNSVFDFGITSQNNNQQLESFEPEILLDILNGKFKKK</sequence>
<evidence type="ECO:0000313" key="5">
    <source>
        <dbReference type="Proteomes" id="UP000039865"/>
    </source>
</evidence>
<organism evidence="4 5">
    <name type="scientific">Stylonychia lemnae</name>
    <name type="common">Ciliate</name>
    <dbReference type="NCBI Taxonomy" id="5949"/>
    <lineage>
        <taxon>Eukaryota</taxon>
        <taxon>Sar</taxon>
        <taxon>Alveolata</taxon>
        <taxon>Ciliophora</taxon>
        <taxon>Intramacronucleata</taxon>
        <taxon>Spirotrichea</taxon>
        <taxon>Stichotrichia</taxon>
        <taxon>Sporadotrichida</taxon>
        <taxon>Oxytrichidae</taxon>
        <taxon>Stylonychinae</taxon>
        <taxon>Stylonychia</taxon>
    </lineage>
</organism>
<proteinExistence type="predicted"/>
<dbReference type="SUPFAM" id="SSF47473">
    <property type="entry name" value="EF-hand"/>
    <property type="match status" value="1"/>
</dbReference>
<dbReference type="InParanoid" id="A0A078ANB2"/>
<gene>
    <name evidence="4" type="primary">Contig6830.g7298</name>
    <name evidence="4" type="ORF">STYLEM_11867</name>
</gene>
<dbReference type="OrthoDB" id="443458at2759"/>
<dbReference type="GO" id="GO:0005509">
    <property type="term" value="F:calcium ion binding"/>
    <property type="evidence" value="ECO:0007669"/>
    <property type="project" value="InterPro"/>
</dbReference>
<keyword evidence="1" id="KW-0106">Calcium</keyword>
<dbReference type="InterPro" id="IPR011992">
    <property type="entry name" value="EF-hand-dom_pair"/>
</dbReference>
<feature type="compositionally biased region" description="Basic and acidic residues" evidence="2">
    <location>
        <begin position="14"/>
        <end position="27"/>
    </location>
</feature>
<evidence type="ECO:0000256" key="2">
    <source>
        <dbReference type="SAM" id="MobiDB-lite"/>
    </source>
</evidence>
<dbReference type="Pfam" id="PF13499">
    <property type="entry name" value="EF-hand_7"/>
    <property type="match status" value="1"/>
</dbReference>
<name>A0A078ANB2_STYLE</name>
<feature type="region of interest" description="Disordered" evidence="2">
    <location>
        <begin position="1"/>
        <end position="48"/>
    </location>
</feature>
<dbReference type="Gene3D" id="1.10.238.10">
    <property type="entry name" value="EF-hand"/>
    <property type="match status" value="1"/>
</dbReference>
<dbReference type="AlphaFoldDB" id="A0A078ANB2"/>
<evidence type="ECO:0000259" key="3">
    <source>
        <dbReference type="PROSITE" id="PS50222"/>
    </source>
</evidence>
<dbReference type="Proteomes" id="UP000039865">
    <property type="component" value="Unassembled WGS sequence"/>
</dbReference>
<evidence type="ECO:0000313" key="4">
    <source>
        <dbReference type="EMBL" id="CDW82832.1"/>
    </source>
</evidence>
<dbReference type="InterPro" id="IPR018247">
    <property type="entry name" value="EF_Hand_1_Ca_BS"/>
</dbReference>
<keyword evidence="5" id="KW-1185">Reference proteome</keyword>
<dbReference type="InterPro" id="IPR002048">
    <property type="entry name" value="EF_hand_dom"/>
</dbReference>
<dbReference type="EMBL" id="CCKQ01011290">
    <property type="protein sequence ID" value="CDW82832.1"/>
    <property type="molecule type" value="Genomic_DNA"/>
</dbReference>
<dbReference type="PROSITE" id="PS00018">
    <property type="entry name" value="EF_HAND_1"/>
    <property type="match status" value="1"/>
</dbReference>
<dbReference type="PROSITE" id="PS50222">
    <property type="entry name" value="EF_HAND_2"/>
    <property type="match status" value="2"/>
</dbReference>
<feature type="domain" description="EF-hand" evidence="3">
    <location>
        <begin position="77"/>
        <end position="112"/>
    </location>
</feature>
<evidence type="ECO:0000256" key="1">
    <source>
        <dbReference type="ARBA" id="ARBA00022837"/>
    </source>
</evidence>
<feature type="domain" description="EF-hand" evidence="3">
    <location>
        <begin position="113"/>
        <end position="148"/>
    </location>
</feature>
<accession>A0A078ANB2</accession>
<protein>
    <submittedName>
        <fullName evidence="4">Ef hand family protein</fullName>
    </submittedName>
</protein>
<dbReference type="SMART" id="SM00054">
    <property type="entry name" value="EFh"/>
    <property type="match status" value="2"/>
</dbReference>